<dbReference type="EMBL" id="JAROCB010000001">
    <property type="protein sequence ID" value="MDN4595555.1"/>
    <property type="molecule type" value="Genomic_DNA"/>
</dbReference>
<evidence type="ECO:0000313" key="1">
    <source>
        <dbReference type="EMBL" id="MDN4595555.1"/>
    </source>
</evidence>
<gene>
    <name evidence="1" type="ORF">P5G59_00230</name>
</gene>
<keyword evidence="2" id="KW-1185">Reference proteome</keyword>
<evidence type="ECO:0000313" key="2">
    <source>
        <dbReference type="Proteomes" id="UP001174210"/>
    </source>
</evidence>
<dbReference type="Proteomes" id="UP001174210">
    <property type="component" value="Unassembled WGS sequence"/>
</dbReference>
<reference evidence="1" key="1">
    <citation type="submission" date="2023-03" db="EMBL/GenBank/DDBJ databases">
        <title>MT1 and MT2 Draft Genomes of Novel Species.</title>
        <authorList>
            <person name="Venkateswaran K."/>
        </authorList>
    </citation>
    <scope>NUCLEOTIDE SEQUENCE</scope>
    <source>
        <strain evidence="1">F6_8S_P_1A</strain>
    </source>
</reference>
<protein>
    <submittedName>
        <fullName evidence="1">Helix-turn-helix domain-containing protein</fullName>
    </submittedName>
</protein>
<dbReference type="Pfam" id="PF13384">
    <property type="entry name" value="HTH_23"/>
    <property type="match status" value="1"/>
</dbReference>
<proteinExistence type="predicted"/>
<sequence length="83" mass="9075">MVAYMNAAPYPDPVGGVADGLAAVVALRELADRLEDAEVERALRDGWSWTQIADALGVTRQAVHKKHLRRVAAAGIELRRRNV</sequence>
<accession>A0ABT8IS18</accession>
<name>A0ABT8IS18_9MICO</name>
<organism evidence="1 2">
    <name type="scientific">Leifsonia virtsii</name>
    <dbReference type="NCBI Taxonomy" id="3035915"/>
    <lineage>
        <taxon>Bacteria</taxon>
        <taxon>Bacillati</taxon>
        <taxon>Actinomycetota</taxon>
        <taxon>Actinomycetes</taxon>
        <taxon>Micrococcales</taxon>
        <taxon>Microbacteriaceae</taxon>
        <taxon>Leifsonia</taxon>
    </lineage>
</organism>
<comment type="caution">
    <text evidence="1">The sequence shown here is derived from an EMBL/GenBank/DDBJ whole genome shotgun (WGS) entry which is preliminary data.</text>
</comment>